<dbReference type="GO" id="GO:0005737">
    <property type="term" value="C:cytoplasm"/>
    <property type="evidence" value="ECO:0007669"/>
    <property type="project" value="UniProtKB-ARBA"/>
</dbReference>
<dbReference type="Pfam" id="PF00557">
    <property type="entry name" value="Peptidase_M24"/>
    <property type="match status" value="1"/>
</dbReference>
<dbReference type="PANTHER" id="PTHR43763">
    <property type="entry name" value="XAA-PRO AMINOPEPTIDASE 1"/>
    <property type="match status" value="1"/>
</dbReference>
<evidence type="ECO:0000256" key="1">
    <source>
        <dbReference type="ARBA" id="ARBA00008766"/>
    </source>
</evidence>
<dbReference type="InterPro" id="IPR033740">
    <property type="entry name" value="Pept_M24B"/>
</dbReference>
<evidence type="ECO:0000259" key="6">
    <source>
        <dbReference type="Pfam" id="PF16188"/>
    </source>
</evidence>
<dbReference type="RefSeq" id="WP_104692149.1">
    <property type="nucleotide sequence ID" value="NZ_FZML01000033.1"/>
</dbReference>
<dbReference type="EC" id="3.4.11.5" evidence="7"/>
<keyword evidence="7" id="KW-0645">Protease</keyword>
<evidence type="ECO:0000313" key="7">
    <source>
        <dbReference type="EMBL" id="STQ86790.1"/>
    </source>
</evidence>
<reference evidence="7 10" key="2">
    <citation type="submission" date="2018-06" db="EMBL/GenBank/DDBJ databases">
        <authorList>
            <consortium name="Pathogen Informatics"/>
            <person name="Doyle S."/>
        </authorList>
    </citation>
    <scope>NUCLEOTIDE SEQUENCE [LARGE SCALE GENOMIC DNA]</scope>
    <source>
        <strain evidence="7 10">NCTC12714</strain>
    </source>
</reference>
<keyword evidence="2" id="KW-0479">Metal-binding</keyword>
<dbReference type="EMBL" id="JRPD02000016">
    <property type="protein sequence ID" value="TLD99600.1"/>
    <property type="molecule type" value="Genomic_DNA"/>
</dbReference>
<evidence type="ECO:0000259" key="5">
    <source>
        <dbReference type="Pfam" id="PF01321"/>
    </source>
</evidence>
<dbReference type="CDD" id="cd01085">
    <property type="entry name" value="APP"/>
    <property type="match status" value="1"/>
</dbReference>
<keyword evidence="10" id="KW-1185">Reference proteome</keyword>
<dbReference type="Proteomes" id="UP000029922">
    <property type="component" value="Unassembled WGS sequence"/>
</dbReference>
<gene>
    <name evidence="8" type="ORF">LS73_006950</name>
    <name evidence="7" type="ORF">NCTC12714_01601</name>
</gene>
<dbReference type="InterPro" id="IPR029149">
    <property type="entry name" value="Creatin/AminoP/Spt16_N"/>
</dbReference>
<proteinExistence type="inferred from homology"/>
<dbReference type="Gene3D" id="3.90.230.10">
    <property type="entry name" value="Creatinase/methionine aminopeptidase superfamily"/>
    <property type="match status" value="1"/>
</dbReference>
<dbReference type="Gene3D" id="3.40.350.10">
    <property type="entry name" value="Creatinase/prolidase N-terminal domain"/>
    <property type="match status" value="2"/>
</dbReference>
<dbReference type="EC" id="3.4.-.-" evidence="7"/>
<protein>
    <submittedName>
        <fullName evidence="8">Aminopeptidase P family protein</fullName>
    </submittedName>
    <submittedName>
        <fullName evidence="7">Proline aminopeptidase</fullName>
        <ecNumber evidence="7">3.4.-.-</ecNumber>
        <ecNumber evidence="7">3.4.11.5</ecNumber>
    </submittedName>
</protein>
<evidence type="ECO:0000259" key="4">
    <source>
        <dbReference type="Pfam" id="PF00557"/>
    </source>
</evidence>
<dbReference type="GO" id="GO:0070006">
    <property type="term" value="F:metalloaminopeptidase activity"/>
    <property type="evidence" value="ECO:0007669"/>
    <property type="project" value="InterPro"/>
</dbReference>
<dbReference type="Pfam" id="PF16188">
    <property type="entry name" value="Peptidase_M24_C"/>
    <property type="match status" value="1"/>
</dbReference>
<accession>A0A377PW95</accession>
<comment type="similarity">
    <text evidence="1">Belongs to the peptidase M24B family.</text>
</comment>
<sequence length="595" mass="67810">MNIYAKRIHSLRYLMMQSNIHVYMVLTSDPHLSEYLPKFYQSRQWLSGFSGSSGILVVTQGYAGLWTDGRYWIQADKELQGSTIDLQRQDSANNVIKWLCENIDQNQTLATDFKVLSLSMQLDLKKALKDKNISVLHKDLITTLWIDREPLCHNKIYEHIHCVRDRQENLVQLREKMRRINADYHILASLDDIAWLCNLRGSDITYNPVFMCFFLLSMQKAILFVKLDSISIELQAKLKKDGIDTMDYEDVDSVLNDISNCSILLDSNKISAHLGNIIEQNNHIIDDNNPSQLLKACKNDLEIENIKDAMRHDGIALCNFFAWLEDSLENNERVSELDIAKMLSYFRAKNPLYISDSFATIAGFNANGAQPHYSASSDSFAYIESHGLLLIDSGGQYSNGTTDITRVVPIGKPSVEQVKDYTLVLKAHIALASASFPIDIPMPFLDSICRAILWNNQINYFHGTGHGVGYFLNVHEGPQVISCYANALPKTQAKIGMLSSIEPGIYRTGKWGIRLENLVVNTRVSNPKENEFGEFLCFDVLTLCPFETSCIDTSLLNQDEKKWLNDYHKKVRQNLESSLQGRAREWLLQRTNEIL</sequence>
<keyword evidence="3 7" id="KW-0378">Hydrolase</keyword>
<organism evidence="7 10">
    <name type="scientific">Helicobacter muridarum</name>
    <dbReference type="NCBI Taxonomy" id="216"/>
    <lineage>
        <taxon>Bacteria</taxon>
        <taxon>Pseudomonadati</taxon>
        <taxon>Campylobacterota</taxon>
        <taxon>Epsilonproteobacteria</taxon>
        <taxon>Campylobacterales</taxon>
        <taxon>Helicobacteraceae</taxon>
        <taxon>Helicobacter</taxon>
    </lineage>
</organism>
<dbReference type="InterPro" id="IPR050422">
    <property type="entry name" value="X-Pro_aminopeptidase_P"/>
</dbReference>
<reference evidence="8 9" key="1">
    <citation type="journal article" date="2014" name="Genome Announc.">
        <title>Draft genome sequences of eight enterohepatic helicobacter species isolated from both laboratory and wild rodents.</title>
        <authorList>
            <person name="Sheh A."/>
            <person name="Shen Z."/>
            <person name="Fox J.G."/>
        </authorList>
    </citation>
    <scope>NUCLEOTIDE SEQUENCE [LARGE SCALE GENOMIC DNA]</scope>
    <source>
        <strain evidence="8 9">ST1</strain>
    </source>
</reference>
<dbReference type="GO" id="GO:0046872">
    <property type="term" value="F:metal ion binding"/>
    <property type="evidence" value="ECO:0007669"/>
    <property type="project" value="UniProtKB-KW"/>
</dbReference>
<dbReference type="InterPro" id="IPR036005">
    <property type="entry name" value="Creatinase/aminopeptidase-like"/>
</dbReference>
<dbReference type="InterPro" id="IPR032416">
    <property type="entry name" value="Peptidase_M24_C"/>
</dbReference>
<dbReference type="STRING" id="216.LS73_06075"/>
<dbReference type="Proteomes" id="UP000255139">
    <property type="component" value="Unassembled WGS sequence"/>
</dbReference>
<feature type="domain" description="Peptidase M24" evidence="4">
    <location>
        <begin position="304"/>
        <end position="522"/>
    </location>
</feature>
<dbReference type="FunFam" id="3.90.230.10:FF:000004">
    <property type="entry name" value="xaa-Pro aminopeptidase 1 isoform X1"/>
    <property type="match status" value="1"/>
</dbReference>
<feature type="domain" description="Peptidase M24 C-terminal" evidence="6">
    <location>
        <begin position="534"/>
        <end position="594"/>
    </location>
</feature>
<feature type="domain" description="Creatinase N-terminal" evidence="5">
    <location>
        <begin position="7"/>
        <end position="133"/>
    </location>
</feature>
<dbReference type="InterPro" id="IPR000994">
    <property type="entry name" value="Pept_M24"/>
</dbReference>
<evidence type="ECO:0000313" key="8">
    <source>
        <dbReference type="EMBL" id="TLD99600.1"/>
    </source>
</evidence>
<dbReference type="InterPro" id="IPR000587">
    <property type="entry name" value="Creatinase_N"/>
</dbReference>
<dbReference type="Pfam" id="PF01321">
    <property type="entry name" value="Creatinase_N"/>
    <property type="match status" value="1"/>
</dbReference>
<dbReference type="SUPFAM" id="SSF55920">
    <property type="entry name" value="Creatinase/aminopeptidase"/>
    <property type="match status" value="1"/>
</dbReference>
<dbReference type="Pfam" id="PF16189">
    <property type="entry name" value="Creatinase_N_2"/>
    <property type="match status" value="1"/>
</dbReference>
<evidence type="ECO:0000256" key="2">
    <source>
        <dbReference type="ARBA" id="ARBA00022723"/>
    </source>
</evidence>
<dbReference type="OrthoDB" id="9806388at2"/>
<name>A0A377PW95_9HELI</name>
<dbReference type="AlphaFoldDB" id="A0A377PW95"/>
<dbReference type="SUPFAM" id="SSF53092">
    <property type="entry name" value="Creatinase/prolidase N-terminal domain"/>
    <property type="match status" value="1"/>
</dbReference>
<evidence type="ECO:0000256" key="3">
    <source>
        <dbReference type="ARBA" id="ARBA00022801"/>
    </source>
</evidence>
<dbReference type="PANTHER" id="PTHR43763:SF6">
    <property type="entry name" value="XAA-PRO AMINOPEPTIDASE 1"/>
    <property type="match status" value="1"/>
</dbReference>
<evidence type="ECO:0000313" key="9">
    <source>
        <dbReference type="Proteomes" id="UP000029922"/>
    </source>
</evidence>
<dbReference type="EMBL" id="UGJE01000002">
    <property type="protein sequence ID" value="STQ86790.1"/>
    <property type="molecule type" value="Genomic_DNA"/>
</dbReference>
<evidence type="ECO:0000313" key="10">
    <source>
        <dbReference type="Proteomes" id="UP000255139"/>
    </source>
</evidence>
<keyword evidence="7" id="KW-0031">Aminopeptidase</keyword>